<gene>
    <name evidence="2" type="ORF">ELY37_02925</name>
</gene>
<proteinExistence type="predicted"/>
<evidence type="ECO:0000256" key="1">
    <source>
        <dbReference type="SAM" id="MobiDB-lite"/>
    </source>
</evidence>
<evidence type="ECO:0000313" key="3">
    <source>
        <dbReference type="Proteomes" id="UP000286912"/>
    </source>
</evidence>
<feature type="compositionally biased region" description="Basic residues" evidence="1">
    <location>
        <begin position="1"/>
        <end position="12"/>
    </location>
</feature>
<dbReference type="Pfam" id="PF06147">
    <property type="entry name" value="DUF968"/>
    <property type="match status" value="1"/>
</dbReference>
<feature type="region of interest" description="Disordered" evidence="1">
    <location>
        <begin position="1"/>
        <end position="35"/>
    </location>
</feature>
<dbReference type="RefSeq" id="WP_126981484.1">
    <property type="nucleotide sequence ID" value="NZ_RZHD01000003.1"/>
</dbReference>
<dbReference type="EMBL" id="RZHD01000003">
    <property type="protein sequence ID" value="RUR48820.1"/>
    <property type="molecule type" value="Genomic_DNA"/>
</dbReference>
<name>A0A433LG31_9GAMM</name>
<organism evidence="2 3">
    <name type="scientific">Vreelandella populi</name>
    <dbReference type="NCBI Taxonomy" id="2498858"/>
    <lineage>
        <taxon>Bacteria</taxon>
        <taxon>Pseudomonadati</taxon>
        <taxon>Pseudomonadota</taxon>
        <taxon>Gammaproteobacteria</taxon>
        <taxon>Oceanospirillales</taxon>
        <taxon>Halomonadaceae</taxon>
        <taxon>Vreelandella</taxon>
    </lineage>
</organism>
<dbReference type="CDD" id="cd00085">
    <property type="entry name" value="HNHc"/>
    <property type="match status" value="1"/>
</dbReference>
<dbReference type="InterPro" id="IPR010373">
    <property type="entry name" value="DUF968"/>
</dbReference>
<dbReference type="AlphaFoldDB" id="A0A433LG31"/>
<keyword evidence="3" id="KW-1185">Reference proteome</keyword>
<reference evidence="2 3" key="1">
    <citation type="submission" date="2018-12" db="EMBL/GenBank/DDBJ databases">
        <title>three novel Halomonas strain isolated from plants.</title>
        <authorList>
            <person name="Sun C."/>
        </authorList>
    </citation>
    <scope>NUCLEOTIDE SEQUENCE [LARGE SCALE GENOMIC DNA]</scope>
    <source>
        <strain evidence="2 3">RC</strain>
    </source>
</reference>
<evidence type="ECO:0000313" key="2">
    <source>
        <dbReference type="EMBL" id="RUR48820.1"/>
    </source>
</evidence>
<sequence>MKRTALARKTPLRTKAPMARKPIKRKATRKQSTDKRWRSEKYLAFVRSLPCMGCGTYGCDAHHVIGLGWGLSGMGLTAPDSYAMSLCRACHTLTHQNTEMQAMQPDWLRHTLRAGIAQFTGETREQLTHALAFIEEKSE</sequence>
<comment type="caution">
    <text evidence="2">The sequence shown here is derived from an EMBL/GenBank/DDBJ whole genome shotgun (WGS) entry which is preliminary data.</text>
</comment>
<dbReference type="InterPro" id="IPR003615">
    <property type="entry name" value="HNH_nuc"/>
</dbReference>
<protein>
    <submittedName>
        <fullName evidence="2">DUF968 domain-containing protein</fullName>
    </submittedName>
</protein>
<dbReference type="Proteomes" id="UP000286912">
    <property type="component" value="Unassembled WGS sequence"/>
</dbReference>
<accession>A0A433LG31</accession>
<dbReference type="OrthoDB" id="6700725at2"/>